<organism evidence="5 6">
    <name type="scientific">Stutzerimonas stutzeri</name>
    <name type="common">Pseudomonas stutzeri</name>
    <dbReference type="NCBI Taxonomy" id="316"/>
    <lineage>
        <taxon>Bacteria</taxon>
        <taxon>Pseudomonadati</taxon>
        <taxon>Pseudomonadota</taxon>
        <taxon>Gammaproteobacteria</taxon>
        <taxon>Pseudomonadales</taxon>
        <taxon>Pseudomonadaceae</taxon>
        <taxon>Stutzerimonas</taxon>
    </lineage>
</organism>
<feature type="chain" id="PRO_5002338318" evidence="4">
    <location>
        <begin position="28"/>
        <end position="411"/>
    </location>
</feature>
<reference evidence="5 6" key="1">
    <citation type="submission" date="2015-02" db="EMBL/GenBank/DDBJ databases">
        <title>Draft genome sequence of Pseudomonas stutzeri NT0128 isolated from wheat (Triticum turgidum) rhizosphere.</title>
        <authorList>
            <person name="Tovi N."/>
            <person name="Frenk S."/>
            <person name="Hadar Y."/>
            <person name="Minz D."/>
        </authorList>
    </citation>
    <scope>NUCLEOTIDE SEQUENCE [LARGE SCALE GENOMIC DNA]</scope>
    <source>
        <strain evidence="5 6">NT0128</strain>
    </source>
</reference>
<dbReference type="PANTHER" id="PTHR34596">
    <property type="entry name" value="CHITOPORIN"/>
    <property type="match status" value="1"/>
</dbReference>
<dbReference type="InterPro" id="IPR023614">
    <property type="entry name" value="Porin_dom_sf"/>
</dbReference>
<comment type="caution">
    <text evidence="5">The sequence shown here is derived from an EMBL/GenBank/DDBJ whole genome shotgun (WGS) entry which is preliminary data.</text>
</comment>
<comment type="similarity">
    <text evidence="1">Belongs to the outer membrane porin (Opr) (TC 1.B.25) family.</text>
</comment>
<keyword evidence="3 4" id="KW-0732">Signal</keyword>
<proteinExistence type="inferred from homology"/>
<sequence>MLKTPIARGVALATLGATLAIPTMAQAEFLKDSKASLELRNFYFNGDNRHDGAGQSKIEEWAQGFIFKYESGFTEGTVGFGVDAIGLLGLKLDSSPDRTGSGLLPTNDDGYAPDDYGRIGGAAKARISQTTLKIGEMIPKLPTILPSDSRLLPQTFRGGMLTSQEIDGLTVNLGRMTETSLRSEAGFADMTMSNGGAGGVASDKFDFASLKYQWNKELTTSYDYGNLDKNYKQHIFNLVHVMPLGEKQSFKSDIRYARSTDDGNTNVDNKAFGAMFTYSLGGHAFGAAYQDMSGNTGYPYLNGGDAFLVNYVMIDPTFADPDEKSWQVRYDYNFAAMGVPGLTFMTRYVKGTDAGANGNGEEWERDTDIGYVMQSGALKNLGVKLRNGTYRGDGREIDQTRFIVSYTIPLM</sequence>
<dbReference type="Gene3D" id="2.40.160.10">
    <property type="entry name" value="Porin"/>
    <property type="match status" value="1"/>
</dbReference>
<dbReference type="EMBL" id="JYHV01000020">
    <property type="protein sequence ID" value="KJH81560.1"/>
    <property type="molecule type" value="Genomic_DNA"/>
</dbReference>
<dbReference type="InterPro" id="IPR005318">
    <property type="entry name" value="OM_porin_bac"/>
</dbReference>
<accession>A0A0D9AKI0</accession>
<dbReference type="OrthoDB" id="6759120at2"/>
<evidence type="ECO:0000313" key="6">
    <source>
        <dbReference type="Proteomes" id="UP000032487"/>
    </source>
</evidence>
<evidence type="ECO:0000256" key="4">
    <source>
        <dbReference type="SAM" id="SignalP"/>
    </source>
</evidence>
<gene>
    <name evidence="5" type="ORF">UF78_11975</name>
</gene>
<dbReference type="RefSeq" id="WP_045162445.1">
    <property type="nucleotide sequence ID" value="NZ_JYHV01000020.1"/>
</dbReference>
<dbReference type="GO" id="GO:0016020">
    <property type="term" value="C:membrane"/>
    <property type="evidence" value="ECO:0007669"/>
    <property type="project" value="InterPro"/>
</dbReference>
<dbReference type="AlphaFoldDB" id="A0A0D9AKI0"/>
<evidence type="ECO:0000256" key="3">
    <source>
        <dbReference type="ARBA" id="ARBA00022729"/>
    </source>
</evidence>
<dbReference type="PATRIC" id="fig|316.101.peg.1761"/>
<dbReference type="FunFam" id="2.40.160.10:FF:000008">
    <property type="entry name" value="OprD family porin"/>
    <property type="match status" value="1"/>
</dbReference>
<evidence type="ECO:0000256" key="2">
    <source>
        <dbReference type="ARBA" id="ARBA00022448"/>
    </source>
</evidence>
<evidence type="ECO:0000256" key="1">
    <source>
        <dbReference type="ARBA" id="ARBA00009075"/>
    </source>
</evidence>
<dbReference type="GO" id="GO:0015288">
    <property type="term" value="F:porin activity"/>
    <property type="evidence" value="ECO:0007669"/>
    <property type="project" value="TreeGrafter"/>
</dbReference>
<protein>
    <submittedName>
        <fullName evidence="5">Porin</fullName>
    </submittedName>
</protein>
<name>A0A0D9AKI0_STUST</name>
<dbReference type="Proteomes" id="UP000032487">
    <property type="component" value="Unassembled WGS sequence"/>
</dbReference>
<evidence type="ECO:0000313" key="5">
    <source>
        <dbReference type="EMBL" id="KJH81560.1"/>
    </source>
</evidence>
<dbReference type="PANTHER" id="PTHR34596:SF2">
    <property type="entry name" value="CHITOPORIN"/>
    <property type="match status" value="1"/>
</dbReference>
<feature type="signal peptide" evidence="4">
    <location>
        <begin position="1"/>
        <end position="27"/>
    </location>
</feature>
<dbReference type="Pfam" id="PF03573">
    <property type="entry name" value="OprD"/>
    <property type="match status" value="1"/>
</dbReference>
<keyword evidence="2" id="KW-0813">Transport</keyword>